<proteinExistence type="predicted"/>
<dbReference type="GO" id="GO:0008233">
    <property type="term" value="F:peptidase activity"/>
    <property type="evidence" value="ECO:0007669"/>
    <property type="project" value="InterPro"/>
</dbReference>
<dbReference type="AlphaFoldDB" id="A0A4V2Z3H6"/>
<evidence type="ECO:0000259" key="14">
    <source>
        <dbReference type="PROSITE" id="PS50990"/>
    </source>
</evidence>
<keyword evidence="10" id="KW-0080">Bacteriocin transport</keyword>
<dbReference type="InterPro" id="IPR039421">
    <property type="entry name" value="Type_1_exporter"/>
</dbReference>
<protein>
    <submittedName>
        <fullName evidence="15">Peptidase domain-containing ABC transporter</fullName>
    </submittedName>
</protein>
<dbReference type="InterPro" id="IPR003593">
    <property type="entry name" value="AAA+_ATPase"/>
</dbReference>
<dbReference type="OrthoDB" id="9769115at2"/>
<feature type="domain" description="ABC transmembrane type-1" evidence="13">
    <location>
        <begin position="175"/>
        <end position="456"/>
    </location>
</feature>
<comment type="caution">
    <text evidence="15">The sequence shown here is derived from an EMBL/GenBank/DDBJ whole genome shotgun (WGS) entry which is preliminary data.</text>
</comment>
<keyword evidence="5" id="KW-0547">Nucleotide-binding</keyword>
<dbReference type="CDD" id="cd18571">
    <property type="entry name" value="ABC_6TM_peptidase_like"/>
    <property type="match status" value="1"/>
</dbReference>
<dbReference type="Proteomes" id="UP000294850">
    <property type="component" value="Unassembled WGS sequence"/>
</dbReference>
<dbReference type="Pfam" id="PF00664">
    <property type="entry name" value="ABC_membrane"/>
    <property type="match status" value="1"/>
</dbReference>
<dbReference type="GO" id="GO:0006508">
    <property type="term" value="P:proteolysis"/>
    <property type="evidence" value="ECO:0007669"/>
    <property type="project" value="InterPro"/>
</dbReference>
<dbReference type="RefSeq" id="WP_131960169.1">
    <property type="nucleotide sequence ID" value="NZ_SMFL01000008.1"/>
</dbReference>
<dbReference type="InterPro" id="IPR005074">
    <property type="entry name" value="Peptidase_C39"/>
</dbReference>
<keyword evidence="2" id="KW-0813">Transport</keyword>
<comment type="subcellular location">
    <subcellularLocation>
        <location evidence="1">Cell membrane</location>
        <topology evidence="1">Multi-pass membrane protein</topology>
    </subcellularLocation>
</comment>
<keyword evidence="16" id="KW-1185">Reference proteome</keyword>
<evidence type="ECO:0000256" key="8">
    <source>
        <dbReference type="ARBA" id="ARBA00022989"/>
    </source>
</evidence>
<dbReference type="InterPro" id="IPR027417">
    <property type="entry name" value="P-loop_NTPase"/>
</dbReference>
<dbReference type="PROSITE" id="PS50893">
    <property type="entry name" value="ABC_TRANSPORTER_2"/>
    <property type="match status" value="1"/>
</dbReference>
<accession>A0A4V2Z3H6</accession>
<dbReference type="Gene3D" id="3.40.50.300">
    <property type="entry name" value="P-loop containing nucleotide triphosphate hydrolases"/>
    <property type="match status" value="1"/>
</dbReference>
<keyword evidence="9 11" id="KW-0472">Membrane</keyword>
<dbReference type="PANTHER" id="PTHR24221">
    <property type="entry name" value="ATP-BINDING CASSETTE SUB-FAMILY B"/>
    <property type="match status" value="1"/>
</dbReference>
<dbReference type="PROSITE" id="PS50990">
    <property type="entry name" value="PEPTIDASE_C39"/>
    <property type="match status" value="1"/>
</dbReference>
<dbReference type="InterPro" id="IPR011527">
    <property type="entry name" value="ABC1_TM_dom"/>
</dbReference>
<evidence type="ECO:0000256" key="11">
    <source>
        <dbReference type="SAM" id="Phobius"/>
    </source>
</evidence>
<dbReference type="GO" id="GO:0043213">
    <property type="term" value="P:bacteriocin transport"/>
    <property type="evidence" value="ECO:0007669"/>
    <property type="project" value="UniProtKB-KW"/>
</dbReference>
<dbReference type="GO" id="GO:0015031">
    <property type="term" value="P:protein transport"/>
    <property type="evidence" value="ECO:0007669"/>
    <property type="project" value="UniProtKB-KW"/>
</dbReference>
<dbReference type="Gene3D" id="1.20.1560.10">
    <property type="entry name" value="ABC transporter type 1, transmembrane domain"/>
    <property type="match status" value="1"/>
</dbReference>
<feature type="transmembrane region" description="Helical" evidence="11">
    <location>
        <begin position="174"/>
        <end position="195"/>
    </location>
</feature>
<feature type="domain" description="ABC transporter" evidence="12">
    <location>
        <begin position="490"/>
        <end position="728"/>
    </location>
</feature>
<dbReference type="Pfam" id="PF03412">
    <property type="entry name" value="Peptidase_C39"/>
    <property type="match status" value="1"/>
</dbReference>
<name>A0A4V2Z3H6_9BACT</name>
<dbReference type="PROSITE" id="PS00211">
    <property type="entry name" value="ABC_TRANSPORTER_1"/>
    <property type="match status" value="1"/>
</dbReference>
<reference evidence="15 16" key="1">
    <citation type="submission" date="2019-03" db="EMBL/GenBank/DDBJ databases">
        <title>Dyadobacter AR-3-6 sp. nov., isolated from arctic soil.</title>
        <authorList>
            <person name="Chaudhary D.K."/>
        </authorList>
    </citation>
    <scope>NUCLEOTIDE SEQUENCE [LARGE SCALE GENOMIC DNA]</scope>
    <source>
        <strain evidence="15 16">AR-3-6</strain>
    </source>
</reference>
<evidence type="ECO:0000256" key="3">
    <source>
        <dbReference type="ARBA" id="ARBA00022475"/>
    </source>
</evidence>
<keyword evidence="3" id="KW-1003">Cell membrane</keyword>
<feature type="domain" description="Peptidase C39" evidence="14">
    <location>
        <begin position="10"/>
        <end position="130"/>
    </location>
</feature>
<dbReference type="SMART" id="SM00382">
    <property type="entry name" value="AAA"/>
    <property type="match status" value="1"/>
</dbReference>
<dbReference type="GO" id="GO:0034040">
    <property type="term" value="F:ATPase-coupled lipid transmembrane transporter activity"/>
    <property type="evidence" value="ECO:0007669"/>
    <property type="project" value="TreeGrafter"/>
</dbReference>
<evidence type="ECO:0000259" key="13">
    <source>
        <dbReference type="PROSITE" id="PS50929"/>
    </source>
</evidence>
<gene>
    <name evidence="15" type="ORF">E0F88_20575</name>
</gene>
<evidence type="ECO:0000313" key="15">
    <source>
        <dbReference type="EMBL" id="TDE12748.1"/>
    </source>
</evidence>
<keyword evidence="6" id="KW-0067">ATP-binding</keyword>
<evidence type="ECO:0000256" key="2">
    <source>
        <dbReference type="ARBA" id="ARBA00022448"/>
    </source>
</evidence>
<dbReference type="FunFam" id="3.40.50.300:FF:000299">
    <property type="entry name" value="ABC transporter ATP-binding protein/permease"/>
    <property type="match status" value="1"/>
</dbReference>
<dbReference type="GO" id="GO:0005886">
    <property type="term" value="C:plasma membrane"/>
    <property type="evidence" value="ECO:0007669"/>
    <property type="project" value="UniProtKB-SubCell"/>
</dbReference>
<dbReference type="InterPro" id="IPR036640">
    <property type="entry name" value="ABC1_TM_sf"/>
</dbReference>
<feature type="transmembrane region" description="Helical" evidence="11">
    <location>
        <begin position="284"/>
        <end position="307"/>
    </location>
</feature>
<dbReference type="GO" id="GO:0140359">
    <property type="term" value="F:ABC-type transporter activity"/>
    <property type="evidence" value="ECO:0007669"/>
    <property type="project" value="InterPro"/>
</dbReference>
<keyword evidence="8 11" id="KW-1133">Transmembrane helix</keyword>
<dbReference type="PANTHER" id="PTHR24221:SF654">
    <property type="entry name" value="ATP-BINDING CASSETTE SUB-FAMILY B MEMBER 6"/>
    <property type="match status" value="1"/>
</dbReference>
<sequence length="734" mass="82205">MSKKYPFYRQYDRMDCGPTCIRMISKFHGKSYDGAYLRELANLRGDGTTMGGLVDAAEDIGFSTLALSADYTTLAEQIPLPCIAHWRQRHYVVVYEATPSKVVIADPGYGLITYSRQEFVKGWIPKKNAENDSEGIILLFETTPAFFAQKGSTVSSKSITGFLSPYFRPYRRHVWQLILGLFLASLLQLGLPFLTQEIVDTGINTRNLNFVTLVLVAQLVLFISQSGLSVIRNWILLHVTSRINLRMLSDFLMKLMNLPISFFESKSTGDIMQRIQDHNRVQSFLSATTLDVLFSTVTLTIFGAILYYFNPQLFLVFIAGSALYMAWVLLFMAKRAKIDYQYFDQASGNQSSTIQLINGMQEIKLNGSEKRRRWEWEAIQARLFKLNMASLSLSQSQNEGGRFINEVKNILISYIAARSVINGELTLGAMLSVQYIIGQMNVPVNNFISFIRSYQDAKLSLERLAEIHNKTNEENPDEQLISTLPDDKTIRISGLNFRYGSSSSPLVLNNISFQIPQGKVTAIVGASGSGKTTLLKLLLKYHELSDGKIEIGNGNLKNMSYNFWRKQCGVVMQEGYIFADSVARNISESDENGAVNRKRLTHSVHVANIGDFVNELPNGYNTRIGASGMGISGGQKQRVLIARAVYKDPEYIFFDEATSALDANNEAVIMKNLEEFFEGKTVVVVAHRLSTVKNADQIIVLDKGTIIEKGTHAGLVSSKGYYYSLVKNQLELGS</sequence>
<keyword evidence="7" id="KW-0653">Protein transport</keyword>
<evidence type="ECO:0000256" key="6">
    <source>
        <dbReference type="ARBA" id="ARBA00022840"/>
    </source>
</evidence>
<dbReference type="Gene3D" id="3.90.70.10">
    <property type="entry name" value="Cysteine proteinases"/>
    <property type="match status" value="1"/>
</dbReference>
<feature type="transmembrane region" description="Helical" evidence="11">
    <location>
        <begin position="313"/>
        <end position="333"/>
    </location>
</feature>
<dbReference type="InterPro" id="IPR017871">
    <property type="entry name" value="ABC_transporter-like_CS"/>
</dbReference>
<evidence type="ECO:0000313" key="16">
    <source>
        <dbReference type="Proteomes" id="UP000294850"/>
    </source>
</evidence>
<dbReference type="CDD" id="cd02418">
    <property type="entry name" value="Peptidase_C39B"/>
    <property type="match status" value="1"/>
</dbReference>
<organism evidence="15 16">
    <name type="scientific">Dyadobacter psychrotolerans</name>
    <dbReference type="NCBI Taxonomy" id="2541721"/>
    <lineage>
        <taxon>Bacteria</taxon>
        <taxon>Pseudomonadati</taxon>
        <taxon>Bacteroidota</taxon>
        <taxon>Cytophagia</taxon>
        <taxon>Cytophagales</taxon>
        <taxon>Spirosomataceae</taxon>
        <taxon>Dyadobacter</taxon>
    </lineage>
</organism>
<evidence type="ECO:0000256" key="5">
    <source>
        <dbReference type="ARBA" id="ARBA00022741"/>
    </source>
</evidence>
<dbReference type="GO" id="GO:0016887">
    <property type="term" value="F:ATP hydrolysis activity"/>
    <property type="evidence" value="ECO:0007669"/>
    <property type="project" value="InterPro"/>
</dbReference>
<dbReference type="Pfam" id="PF00005">
    <property type="entry name" value="ABC_tran"/>
    <property type="match status" value="1"/>
</dbReference>
<evidence type="ECO:0000256" key="10">
    <source>
        <dbReference type="ARBA" id="ARBA00043264"/>
    </source>
</evidence>
<dbReference type="EMBL" id="SMFL01000008">
    <property type="protein sequence ID" value="TDE12748.1"/>
    <property type="molecule type" value="Genomic_DNA"/>
</dbReference>
<dbReference type="PROSITE" id="PS50929">
    <property type="entry name" value="ABC_TM1F"/>
    <property type="match status" value="1"/>
</dbReference>
<evidence type="ECO:0000256" key="7">
    <source>
        <dbReference type="ARBA" id="ARBA00022927"/>
    </source>
</evidence>
<evidence type="ECO:0000256" key="4">
    <source>
        <dbReference type="ARBA" id="ARBA00022692"/>
    </source>
</evidence>
<dbReference type="SUPFAM" id="SSF90123">
    <property type="entry name" value="ABC transporter transmembrane region"/>
    <property type="match status" value="1"/>
</dbReference>
<evidence type="ECO:0000256" key="9">
    <source>
        <dbReference type="ARBA" id="ARBA00023136"/>
    </source>
</evidence>
<evidence type="ECO:0000259" key="12">
    <source>
        <dbReference type="PROSITE" id="PS50893"/>
    </source>
</evidence>
<dbReference type="GO" id="GO:0005524">
    <property type="term" value="F:ATP binding"/>
    <property type="evidence" value="ECO:0007669"/>
    <property type="project" value="UniProtKB-KW"/>
</dbReference>
<dbReference type="InterPro" id="IPR003439">
    <property type="entry name" value="ABC_transporter-like_ATP-bd"/>
</dbReference>
<dbReference type="SUPFAM" id="SSF52540">
    <property type="entry name" value="P-loop containing nucleoside triphosphate hydrolases"/>
    <property type="match status" value="1"/>
</dbReference>
<feature type="transmembrane region" description="Helical" evidence="11">
    <location>
        <begin position="215"/>
        <end position="237"/>
    </location>
</feature>
<evidence type="ECO:0000256" key="1">
    <source>
        <dbReference type="ARBA" id="ARBA00004651"/>
    </source>
</evidence>
<keyword evidence="4 11" id="KW-0812">Transmembrane</keyword>